<evidence type="ECO:0000313" key="6">
    <source>
        <dbReference type="EMBL" id="BAB16545.1"/>
    </source>
</evidence>
<reference evidence="5 8" key="2">
    <citation type="journal article" date="2011" name="Virus Genes">
        <title>Comparative genomic sequence analysis of the Marek's disease vaccine strain SB-1.</title>
        <authorList>
            <person name="Spatz S.J."/>
            <person name="Schat K.A."/>
        </authorList>
    </citation>
    <scope>NUCLEOTIDE SEQUENCE [LARGE SCALE GENOMIC DNA]</scope>
    <source>
        <strain evidence="5">SB-1</strain>
    </source>
</reference>
<dbReference type="GO" id="GO:0042025">
    <property type="term" value="C:host cell nucleus"/>
    <property type="evidence" value="ECO:0007669"/>
    <property type="project" value="UniProtKB-SubCell"/>
</dbReference>
<dbReference type="GO" id="GO:0019028">
    <property type="term" value="C:viral capsid"/>
    <property type="evidence" value="ECO:0007669"/>
    <property type="project" value="UniProtKB-UniRule"/>
</dbReference>
<dbReference type="Pfam" id="PF04496">
    <property type="entry name" value="Herpes_UL35"/>
    <property type="match status" value="1"/>
</dbReference>
<dbReference type="GO" id="GO:0016032">
    <property type="term" value="P:viral process"/>
    <property type="evidence" value="ECO:0007669"/>
    <property type="project" value="UniProtKB-UniRule"/>
</dbReference>
<evidence type="ECO:0000313" key="7">
    <source>
        <dbReference type="EMBL" id="QEY02292.1"/>
    </source>
</evidence>
<comment type="subcellular location">
    <subcellularLocation>
        <location evidence="4">Virion</location>
    </subcellularLocation>
    <subcellularLocation>
        <location evidence="4">Host nucleus</location>
    </subcellularLocation>
</comment>
<protein>
    <recommendedName>
        <fullName evidence="4">Small capsomere-interacting protein</fullName>
    </recommendedName>
</protein>
<comment type="similarity">
    <text evidence="4">Belongs to the herpesviridae small capsomere-interacting protein family.</text>
</comment>
<proteinExistence type="inferred from homology"/>
<dbReference type="EMBL" id="HQ840738">
    <property type="protein sequence ID" value="AEI00241.1"/>
    <property type="molecule type" value="Genomic_DNA"/>
</dbReference>
<evidence type="ECO:0000313" key="8">
    <source>
        <dbReference type="Proteomes" id="UP000095860"/>
    </source>
</evidence>
<keyword evidence="1 4" id="KW-0167">Capsid protein</keyword>
<name>A0A1P7U0D2_9ALPH</name>
<gene>
    <name evidence="6" type="primary">UL35</name>
    <name evidence="4" type="synonym">SCP</name>
</gene>
<evidence type="ECO:0000256" key="1">
    <source>
        <dbReference type="ARBA" id="ARBA00022561"/>
    </source>
</evidence>
<dbReference type="Proteomes" id="UP000181057">
    <property type="component" value="Segment"/>
</dbReference>
<dbReference type="GeneID" id="80532792"/>
<evidence type="ECO:0000313" key="5">
    <source>
        <dbReference type="EMBL" id="AEI00241.1"/>
    </source>
</evidence>
<evidence type="ECO:0000256" key="2">
    <source>
        <dbReference type="ARBA" id="ARBA00022562"/>
    </source>
</evidence>
<keyword evidence="2 4" id="KW-1048">Host nucleus</keyword>
<dbReference type="KEGG" id="vg:80532792"/>
<evidence type="ECO:0000256" key="3">
    <source>
        <dbReference type="ARBA" id="ARBA00022844"/>
    </source>
</evidence>
<dbReference type="HAMAP" id="MF_04020">
    <property type="entry name" value="HSV_SCP_alphahv"/>
    <property type="match status" value="1"/>
</dbReference>
<dbReference type="RefSeq" id="YP_010795632.1">
    <property type="nucleotide sequence ID" value="NC_075702.1"/>
</dbReference>
<dbReference type="KEGG" id="vg:911941"/>
<keyword evidence="3 4" id="KW-0946">Virion</keyword>
<accession>F8TC30</accession>
<evidence type="ECO:0000313" key="9">
    <source>
        <dbReference type="Proteomes" id="UP000181057"/>
    </source>
</evidence>
<organism evidence="6 9">
    <name type="scientific">Gallid alphaherpesvirus 3</name>
    <dbReference type="NCBI Taxonomy" id="35250"/>
    <lineage>
        <taxon>Viruses</taxon>
        <taxon>Duplodnaviria</taxon>
        <taxon>Heunggongvirae</taxon>
        <taxon>Peploviricota</taxon>
        <taxon>Herviviricetes</taxon>
        <taxon>Herpesvirales</taxon>
        <taxon>Orthoherpesviridae</taxon>
        <taxon>Alphaherpesvirinae</taxon>
        <taxon>Mardivirus</taxon>
        <taxon>Mardivirus gallidalpha3</taxon>
    </lineage>
</organism>
<dbReference type="OrthoDB" id="22298at10239"/>
<keyword evidence="8" id="KW-1185">Reference proteome</keyword>
<dbReference type="RefSeq" id="NP_066867.1">
    <property type="nucleotide sequence ID" value="NC_002577.1"/>
</dbReference>
<dbReference type="GeneID" id="911941"/>
<comment type="function">
    <text evidence="4">Participates in the assembly of the infectious particles by decorating the outer surface of the capsid shell and thus forming a layer between the capsid and the tegument. Complexes composed of the major capsid protein and small capsomere-interacting protein/SCP assemble together in the host cytoplasm and are translocated to the nucleus, where they accumulate and participate in capsid assembly.</text>
</comment>
<dbReference type="Proteomes" id="UP000095860">
    <property type="component" value="Segment"/>
</dbReference>
<sequence>MSRTPSPQLSPVSQAFDPSDLSTYKLDVLVNYPLSDLVHHLNAIPRNLQVSDRHSDLNAAKINVLRALCVGFSDVRRKNDTRTLQRTPMFAIGDAASRLRPSIGLKRTFPTGIFSTTIINSPADDDA</sequence>
<evidence type="ECO:0000256" key="4">
    <source>
        <dbReference type="HAMAP-Rule" id="MF_04020"/>
    </source>
</evidence>
<reference evidence="7" key="3">
    <citation type="submission" date="2018-09" db="EMBL/GenBank/DDBJ databases">
        <title>Genomic sequence analysis of Gallid alphaherpesvirus 3 strain 301B/1.</title>
        <authorList>
            <person name="Kim T."/>
            <person name="Volkening J.D."/>
            <person name="Spatz S.J."/>
        </authorList>
    </citation>
    <scope>NUCLEOTIDE SEQUENCE</scope>
    <source>
        <strain evidence="7">301B/1</strain>
    </source>
</reference>
<dbReference type="InterPro" id="IPR007584">
    <property type="entry name" value="Herpes_UL35"/>
</dbReference>
<dbReference type="EMBL" id="AB049735">
    <property type="protein sequence ID" value="BAB16545.1"/>
    <property type="molecule type" value="Genomic_DNA"/>
</dbReference>
<reference evidence="6 9" key="1">
    <citation type="journal article" date="2001" name="Curr. Top. Microbiol. Immunol.">
        <title>A complete genomic DNA sequence of Marek's disease virus type 2, strain HPRS24.</title>
        <authorList>
            <person name="Izumiya Y."/>
            <person name="Jang H.K."/>
            <person name="Ono M."/>
            <person name="Mikami T."/>
        </authorList>
    </citation>
    <scope>NUCLEOTIDE SEQUENCE [LARGE SCALE GENOMIC DNA]</scope>
    <source>
        <strain evidence="6">HPRS24</strain>
    </source>
</reference>
<comment type="subunit">
    <text evidence="4">Interacts with the major capsid protein/MCP.</text>
</comment>
<accession>A0A1P7U0D2</accession>
<dbReference type="EMBL" id="MH939248">
    <property type="protein sequence ID" value="QEY02292.1"/>
    <property type="molecule type" value="Genomic_DNA"/>
</dbReference>